<feature type="transmembrane region" description="Helical" evidence="2">
    <location>
        <begin position="292"/>
        <end position="312"/>
    </location>
</feature>
<organism evidence="3 4">
    <name type="scientific">Georgenia daeguensis</name>
    <dbReference type="NCBI Taxonomy" id="908355"/>
    <lineage>
        <taxon>Bacteria</taxon>
        <taxon>Bacillati</taxon>
        <taxon>Actinomycetota</taxon>
        <taxon>Actinomycetes</taxon>
        <taxon>Micrococcales</taxon>
        <taxon>Bogoriellaceae</taxon>
        <taxon>Georgenia</taxon>
    </lineage>
</organism>
<feature type="region of interest" description="Disordered" evidence="1">
    <location>
        <begin position="199"/>
        <end position="239"/>
    </location>
</feature>
<feature type="transmembrane region" description="Helical" evidence="2">
    <location>
        <begin position="319"/>
        <end position="339"/>
    </location>
</feature>
<feature type="transmembrane region" description="Helical" evidence="2">
    <location>
        <begin position="140"/>
        <end position="164"/>
    </location>
</feature>
<feature type="transmembrane region" description="Helical" evidence="2">
    <location>
        <begin position="103"/>
        <end position="128"/>
    </location>
</feature>
<dbReference type="Pfam" id="PF07690">
    <property type="entry name" value="MFS_1"/>
    <property type="match status" value="1"/>
</dbReference>
<gene>
    <name evidence="3" type="ORF">GCM10022262_31750</name>
</gene>
<dbReference type="SUPFAM" id="SSF103473">
    <property type="entry name" value="MFS general substrate transporter"/>
    <property type="match status" value="1"/>
</dbReference>
<feature type="transmembrane region" description="Helical" evidence="2">
    <location>
        <begin position="254"/>
        <end position="272"/>
    </location>
</feature>
<dbReference type="RefSeq" id="WP_345043252.1">
    <property type="nucleotide sequence ID" value="NZ_BAABBA010000018.1"/>
</dbReference>
<evidence type="ECO:0000256" key="2">
    <source>
        <dbReference type="SAM" id="Phobius"/>
    </source>
</evidence>
<reference evidence="4" key="1">
    <citation type="journal article" date="2019" name="Int. J. Syst. Evol. Microbiol.">
        <title>The Global Catalogue of Microorganisms (GCM) 10K type strain sequencing project: providing services to taxonomists for standard genome sequencing and annotation.</title>
        <authorList>
            <consortium name="The Broad Institute Genomics Platform"/>
            <consortium name="The Broad Institute Genome Sequencing Center for Infectious Disease"/>
            <person name="Wu L."/>
            <person name="Ma J."/>
        </authorList>
    </citation>
    <scope>NUCLEOTIDE SEQUENCE [LARGE SCALE GENOMIC DNA]</scope>
    <source>
        <strain evidence="4">JCM 17459</strain>
    </source>
</reference>
<dbReference type="InterPro" id="IPR011701">
    <property type="entry name" value="MFS"/>
</dbReference>
<dbReference type="InterPro" id="IPR052524">
    <property type="entry name" value="MFS_Cyanate_Porter"/>
</dbReference>
<dbReference type="PANTHER" id="PTHR23523">
    <property type="match status" value="1"/>
</dbReference>
<keyword evidence="2" id="KW-1133">Transmembrane helix</keyword>
<feature type="transmembrane region" description="Helical" evidence="2">
    <location>
        <begin position="12"/>
        <end position="34"/>
    </location>
</feature>
<feature type="transmembrane region" description="Helical" evidence="2">
    <location>
        <begin position="78"/>
        <end position="97"/>
    </location>
</feature>
<dbReference type="Proteomes" id="UP001499841">
    <property type="component" value="Unassembled WGS sequence"/>
</dbReference>
<keyword evidence="4" id="KW-1185">Reference proteome</keyword>
<feature type="transmembrane region" description="Helical" evidence="2">
    <location>
        <begin position="170"/>
        <end position="190"/>
    </location>
</feature>
<feature type="transmembrane region" description="Helical" evidence="2">
    <location>
        <begin position="345"/>
        <end position="366"/>
    </location>
</feature>
<evidence type="ECO:0008006" key="5">
    <source>
        <dbReference type="Google" id="ProtNLM"/>
    </source>
</evidence>
<accession>A0ABP8EXW3</accession>
<feature type="transmembrane region" description="Helical" evidence="2">
    <location>
        <begin position="46"/>
        <end position="66"/>
    </location>
</feature>
<dbReference type="Gene3D" id="1.20.1250.20">
    <property type="entry name" value="MFS general substrate transporter like domains"/>
    <property type="match status" value="2"/>
</dbReference>
<feature type="transmembrane region" description="Helical" evidence="2">
    <location>
        <begin position="411"/>
        <end position="432"/>
    </location>
</feature>
<comment type="caution">
    <text evidence="3">The sequence shown here is derived from an EMBL/GenBank/DDBJ whole genome shotgun (WGS) entry which is preliminary data.</text>
</comment>
<dbReference type="InterPro" id="IPR036259">
    <property type="entry name" value="MFS_trans_sf"/>
</dbReference>
<evidence type="ECO:0000313" key="4">
    <source>
        <dbReference type="Proteomes" id="UP001499841"/>
    </source>
</evidence>
<evidence type="ECO:0000256" key="1">
    <source>
        <dbReference type="SAM" id="MobiDB-lite"/>
    </source>
</evidence>
<keyword evidence="2" id="KW-0812">Transmembrane</keyword>
<evidence type="ECO:0000313" key="3">
    <source>
        <dbReference type="EMBL" id="GAA4288815.1"/>
    </source>
</evidence>
<dbReference type="PANTHER" id="PTHR23523:SF2">
    <property type="entry name" value="2-NITROIMIDAZOLE TRANSPORTER"/>
    <property type="match status" value="1"/>
</dbReference>
<proteinExistence type="predicted"/>
<feature type="transmembrane region" description="Helical" evidence="2">
    <location>
        <begin position="387"/>
        <end position="405"/>
    </location>
</feature>
<dbReference type="EMBL" id="BAABBA010000018">
    <property type="protein sequence ID" value="GAA4288815.1"/>
    <property type="molecule type" value="Genomic_DNA"/>
</dbReference>
<feature type="compositionally biased region" description="Low complexity" evidence="1">
    <location>
        <begin position="205"/>
        <end position="239"/>
    </location>
</feature>
<name>A0ABP8EXW3_9MICO</name>
<keyword evidence="2" id="KW-0472">Membrane</keyword>
<protein>
    <recommendedName>
        <fullName evidence="5">MFS transporter</fullName>
    </recommendedName>
</protein>
<sequence>MSTSPPSPKRGALPWAVVGGVALVALSLRGPIVAPAPVVGDIRADLGLSTIAAGLLTSLPVLFFALATPVATRVIRRAGPELAVVACLLGVLAGTVVRSAGPAWALFAGTVVIGAAITIGNIVVPVVIRRDVHWSRASAVTGVYTASLNVGSMITSLGTAPLAAAVGWRWALLTWGVLAAVGAAFWLWLARRRAASDAAKRHRPAGTPAPGGATPGDDSAGDDSAGPTTRSAAGATPDAAADQAASSSEQIRRIGWLLLLAFCGQSFSYYAVTAWLPTLLADTRGLDQAASGATASLFQIAAVAGSLGVPAIAGRAPAWVPVALIGILWSTLPVGLMVAPESFTTWSIVGGVAQGGGFTAILSIIARVTRTDREAASMSARVQAGGYVAATFAAPLAGALNSATGGWTAPLALVLVATLTFSLGGVSAALLARRLGPGTRAAAG</sequence>